<proteinExistence type="predicted"/>
<dbReference type="InterPro" id="IPR026983">
    <property type="entry name" value="DHC"/>
</dbReference>
<dbReference type="SUPFAM" id="SSF52540">
    <property type="entry name" value="P-loop containing nucleoside triphosphate hydrolases"/>
    <property type="match status" value="1"/>
</dbReference>
<feature type="domain" description="Dynein heavy chain hydrolytic ATP-binding dynein motor region" evidence="1">
    <location>
        <begin position="1"/>
        <end position="121"/>
    </location>
</feature>
<dbReference type="GO" id="GO:0051959">
    <property type="term" value="F:dynein light intermediate chain binding"/>
    <property type="evidence" value="ECO:0007669"/>
    <property type="project" value="InterPro"/>
</dbReference>
<dbReference type="Proteomes" id="UP000824782">
    <property type="component" value="Unassembled WGS sequence"/>
</dbReference>
<dbReference type="Gene3D" id="3.40.50.300">
    <property type="entry name" value="P-loop containing nucleotide triphosphate hydrolases"/>
    <property type="match status" value="1"/>
</dbReference>
<protein>
    <recommendedName>
        <fullName evidence="1">Dynein heavy chain hydrolytic ATP-binding dynein motor region domain-containing protein</fullName>
    </recommendedName>
</protein>
<dbReference type="GO" id="GO:0045505">
    <property type="term" value="F:dynein intermediate chain binding"/>
    <property type="evidence" value="ECO:0007669"/>
    <property type="project" value="InterPro"/>
</dbReference>
<evidence type="ECO:0000313" key="3">
    <source>
        <dbReference type="EMBL" id="KAG8534789.1"/>
    </source>
</evidence>
<evidence type="ECO:0000313" key="2">
    <source>
        <dbReference type="EMBL" id="KAG8534571.1"/>
    </source>
</evidence>
<dbReference type="AlphaFoldDB" id="A0AAV6YBW3"/>
<dbReference type="Gene3D" id="1.10.8.710">
    <property type="match status" value="1"/>
</dbReference>
<sequence length="186" mass="20915">DHYDFGLRALTSLLRYAGRKRRVRPDLSDEEILLMSMKDMNIAKLTSVDLPLFNGIMQDLFPGVDTPPVDYGKLREHIEQELRLSGLQVTPFTVTKVIQLYETKSSRHSCMIVGRTCSGKTTTWRCLQAALSALYRSGDTNYNLVRDFPLNPKAVSLGELYGEYDLATNEWTDGVLSSLMRTACAG</sequence>
<dbReference type="InterPro" id="IPR043157">
    <property type="entry name" value="Dynein_AAA1S"/>
</dbReference>
<comment type="caution">
    <text evidence="2">The sequence shown here is derived from an EMBL/GenBank/DDBJ whole genome shotgun (WGS) entry which is preliminary data.</text>
</comment>
<dbReference type="GO" id="GO:0005524">
    <property type="term" value="F:ATP binding"/>
    <property type="evidence" value="ECO:0007669"/>
    <property type="project" value="InterPro"/>
</dbReference>
<dbReference type="EMBL" id="WNYA01099760">
    <property type="protein sequence ID" value="KAG8534571.1"/>
    <property type="molecule type" value="Genomic_DNA"/>
</dbReference>
<evidence type="ECO:0000259" key="1">
    <source>
        <dbReference type="Pfam" id="PF12774"/>
    </source>
</evidence>
<dbReference type="PANTHER" id="PTHR46961">
    <property type="entry name" value="DYNEIN HEAVY CHAIN 1, AXONEMAL-LIKE PROTEIN"/>
    <property type="match status" value="1"/>
</dbReference>
<keyword evidence="4" id="KW-1185">Reference proteome</keyword>
<dbReference type="InterPro" id="IPR035699">
    <property type="entry name" value="AAA_6"/>
</dbReference>
<dbReference type="Pfam" id="PF12774">
    <property type="entry name" value="AAA_6"/>
    <property type="match status" value="1"/>
</dbReference>
<gene>
    <name evidence="3" type="ORF">GDO81_018537</name>
    <name evidence="2" type="ORF">GDO81_019120</name>
</gene>
<dbReference type="InterPro" id="IPR027417">
    <property type="entry name" value="P-loop_NTPase"/>
</dbReference>
<feature type="non-terminal residue" evidence="2">
    <location>
        <position position="1"/>
    </location>
</feature>
<reference evidence="2" key="1">
    <citation type="thesis" date="2020" institute="ProQuest LLC" country="789 East Eisenhower Parkway, Ann Arbor, MI, USA">
        <title>Comparative Genomics and Chromosome Evolution.</title>
        <authorList>
            <person name="Mudd A.B."/>
        </authorList>
    </citation>
    <scope>NUCLEOTIDE SEQUENCE</scope>
    <source>
        <strain evidence="2">237g6f4</strain>
        <tissue evidence="2">Blood</tissue>
    </source>
</reference>
<dbReference type="PANTHER" id="PTHR46961:SF8">
    <property type="entry name" value="DYNEIN AXONEMAL HEAVY CHAIN 7"/>
    <property type="match status" value="1"/>
</dbReference>
<feature type="non-terminal residue" evidence="2">
    <location>
        <position position="186"/>
    </location>
</feature>
<dbReference type="GO" id="GO:0030286">
    <property type="term" value="C:dynein complex"/>
    <property type="evidence" value="ECO:0007669"/>
    <property type="project" value="InterPro"/>
</dbReference>
<evidence type="ECO:0000313" key="4">
    <source>
        <dbReference type="Proteomes" id="UP000824782"/>
    </source>
</evidence>
<dbReference type="EMBL" id="WNYA01090606">
    <property type="protein sequence ID" value="KAG8534789.1"/>
    <property type="molecule type" value="Genomic_DNA"/>
</dbReference>
<dbReference type="GO" id="GO:0007018">
    <property type="term" value="P:microtubule-based movement"/>
    <property type="evidence" value="ECO:0007669"/>
    <property type="project" value="InterPro"/>
</dbReference>
<accession>A0AAV6YBW3</accession>
<organism evidence="2 4">
    <name type="scientific">Engystomops pustulosus</name>
    <name type="common">Tungara frog</name>
    <name type="synonym">Physalaemus pustulosus</name>
    <dbReference type="NCBI Taxonomy" id="76066"/>
    <lineage>
        <taxon>Eukaryota</taxon>
        <taxon>Metazoa</taxon>
        <taxon>Chordata</taxon>
        <taxon>Craniata</taxon>
        <taxon>Vertebrata</taxon>
        <taxon>Euteleostomi</taxon>
        <taxon>Amphibia</taxon>
        <taxon>Batrachia</taxon>
        <taxon>Anura</taxon>
        <taxon>Neobatrachia</taxon>
        <taxon>Hyloidea</taxon>
        <taxon>Leptodactylidae</taxon>
        <taxon>Leiuperinae</taxon>
        <taxon>Engystomops</taxon>
    </lineage>
</organism>
<name>A0AAV6YBW3_ENGPU</name>